<evidence type="ECO:0000256" key="1">
    <source>
        <dbReference type="SAM" id="MobiDB-lite"/>
    </source>
</evidence>
<proteinExistence type="predicted"/>
<gene>
    <name evidence="3" type="ORF">D4741_13315</name>
</gene>
<feature type="region of interest" description="Disordered" evidence="1">
    <location>
        <begin position="1"/>
        <end position="51"/>
    </location>
</feature>
<protein>
    <recommendedName>
        <fullName evidence="2">SMP domain-containing protein</fullName>
    </recommendedName>
</protein>
<dbReference type="EMBL" id="QYSE01000003">
    <property type="protein sequence ID" value="RJF34364.1"/>
    <property type="molecule type" value="Genomic_DNA"/>
</dbReference>
<evidence type="ECO:0000259" key="2">
    <source>
        <dbReference type="Pfam" id="PF04927"/>
    </source>
</evidence>
<evidence type="ECO:0000313" key="4">
    <source>
        <dbReference type="Proteomes" id="UP000265938"/>
    </source>
</evidence>
<evidence type="ECO:0000313" key="3">
    <source>
        <dbReference type="EMBL" id="RJF34364.1"/>
    </source>
</evidence>
<accession>A0A3A3EJG0</accession>
<name>A0A3A3EJG0_9GAMM</name>
<dbReference type="Pfam" id="PF04927">
    <property type="entry name" value="SMP"/>
    <property type="match status" value="1"/>
</dbReference>
<dbReference type="AlphaFoldDB" id="A0A3A3EJG0"/>
<dbReference type="InterPro" id="IPR007011">
    <property type="entry name" value="LEA_SMP_dom"/>
</dbReference>
<feature type="domain" description="SMP" evidence="2">
    <location>
        <begin position="14"/>
        <end position="50"/>
    </location>
</feature>
<sequence>MTSKVNAKPSTLMTPRSAQRIQSATARARGGSVPKGSFAARATSGAAKNSK</sequence>
<dbReference type="RefSeq" id="WP_119853349.1">
    <property type="nucleotide sequence ID" value="NZ_QYSE01000003.1"/>
</dbReference>
<organism evidence="3 4">
    <name type="scientific">Pseudoalteromonas gelatinilytica</name>
    <dbReference type="NCBI Taxonomy" id="1703256"/>
    <lineage>
        <taxon>Bacteria</taxon>
        <taxon>Pseudomonadati</taxon>
        <taxon>Pseudomonadota</taxon>
        <taxon>Gammaproteobacteria</taxon>
        <taxon>Alteromonadales</taxon>
        <taxon>Pseudoalteromonadaceae</taxon>
        <taxon>Pseudoalteromonas</taxon>
    </lineage>
</organism>
<dbReference type="Proteomes" id="UP000265938">
    <property type="component" value="Unassembled WGS sequence"/>
</dbReference>
<comment type="caution">
    <text evidence="3">The sequence shown here is derived from an EMBL/GenBank/DDBJ whole genome shotgun (WGS) entry which is preliminary data.</text>
</comment>
<feature type="compositionally biased region" description="Polar residues" evidence="1">
    <location>
        <begin position="1"/>
        <end position="25"/>
    </location>
</feature>
<reference evidence="3 4" key="1">
    <citation type="submission" date="2018-09" db="EMBL/GenBank/DDBJ databases">
        <title>Identification of marine bacteria producing industrial enzymes.</title>
        <authorList>
            <person name="Cheng T.H."/>
            <person name="Saidin J."/>
            <person name="Muhd D.D."/>
            <person name="Isa M.N.M."/>
            <person name="Bakar M.F.A."/>
            <person name="Ismail N."/>
        </authorList>
    </citation>
    <scope>NUCLEOTIDE SEQUENCE [LARGE SCALE GENOMIC DNA]</scope>
    <source>
        <strain evidence="3 4">MNAD 1.6</strain>
    </source>
</reference>